<dbReference type="InterPro" id="IPR001965">
    <property type="entry name" value="Znf_PHD"/>
</dbReference>
<evidence type="ECO:0000256" key="2">
    <source>
        <dbReference type="ARBA" id="ARBA00022771"/>
    </source>
</evidence>
<reference evidence="7" key="1">
    <citation type="submission" date="2018-07" db="EMBL/GenBank/DDBJ databases">
        <authorList>
            <person name="Quirk P.G."/>
            <person name="Krulwich T.A."/>
        </authorList>
    </citation>
    <scope>NUCLEOTIDE SEQUENCE</scope>
    <source>
        <strain evidence="7">Anand</strain>
    </source>
</reference>
<dbReference type="Gene3D" id="3.30.40.10">
    <property type="entry name" value="Zinc/RING finger domain, C3HC4 (zinc finger)"/>
    <property type="match status" value="3"/>
</dbReference>
<name>A0A3B0MYI8_THEAN</name>
<dbReference type="GO" id="GO:0036205">
    <property type="term" value="P:histone catabolic process"/>
    <property type="evidence" value="ECO:0007669"/>
    <property type="project" value="TreeGrafter"/>
</dbReference>
<dbReference type="GO" id="GO:0008270">
    <property type="term" value="F:zinc ion binding"/>
    <property type="evidence" value="ECO:0007669"/>
    <property type="project" value="UniProtKB-KW"/>
</dbReference>
<dbReference type="SUPFAM" id="SSF57903">
    <property type="entry name" value="FYVE/PHD zinc finger"/>
    <property type="match status" value="1"/>
</dbReference>
<accession>A0A3B0MYI8</accession>
<proteinExistence type="predicted"/>
<dbReference type="PANTHER" id="PTHR47672">
    <property type="entry name" value="E3 UBIQUITIN-PROTEIN LIGASE SNT2"/>
    <property type="match status" value="1"/>
</dbReference>
<dbReference type="Pfam" id="PF13771">
    <property type="entry name" value="zf-HC5HC2H"/>
    <property type="match status" value="1"/>
</dbReference>
<organism evidence="7">
    <name type="scientific">Theileria annulata</name>
    <dbReference type="NCBI Taxonomy" id="5874"/>
    <lineage>
        <taxon>Eukaryota</taxon>
        <taxon>Sar</taxon>
        <taxon>Alveolata</taxon>
        <taxon>Apicomplexa</taxon>
        <taxon>Aconoidasida</taxon>
        <taxon>Piroplasmida</taxon>
        <taxon>Theileriidae</taxon>
        <taxon>Theileria</taxon>
    </lineage>
</organism>
<sequence length="1436" mass="165499">MLKKELDDEIKSQLDNTNINEQRSKYVTALIHYDNYKFDNNLNESFLSQNYFNFYHSVFDNIFRKPKSTSDLESNVTNLTDITPLEYVTEDDISEAINRNCDVCYTKLNNSLHSVSTCKYCNIKSHTYCLLNFTNIITHLTPINRVTNSDTKDLIVEYEYICKICYNRKNKKKNTVRRIKCVICNNYNGIINSGDVFYHPFCSLYCYEQLSKFFTNTLMFNNANEFSKFILSNNENNKKNSLVCVICNESEGVLIKCSNEDCDQLLHPRCIINQKVKKTNKRYSIIYKYITLGGVYTRNQSGVILFKGIFCNKHNTKDINDVIHNFIINRPYQFTHFVPHIPEPNSVPLNLKPTESNYKRNLIDTKYDRGSIDTKYDRGLVDSVKKVKYDGDGSELKVNGNVSIETDEINIENEPNISRVDRITVDTVNDPIKNDPVNNVGLKDPVKADPPSNELLKDIKNDVKDENMVDELFEMKVQKVLWNKLDIFNGNNAKLEGDLISQMINVSKRETLLPLNSVLFDNITSVQELNYCFQQQLLNNCSNIINLLKFIISVNSNSVDECLIPIEDLDRDKFIYILFENNINNHVLIYQIVQPEDGNSSLLNSPNQLKGDLWYIDRFNDVYNIYDDVKYIINSGNTEVLNSDLGLKLIKTIPLNHFESEILKRSILQITHYNISLLLINSSNCVSFNPNSLDPNINSNSLDPSLNPNPGLSVGLNPNSGLNLSLNNEIIGLNTINWNKIINYNINNGTPLKYEYTVNNNTEDVERNVLFHEFNYINREIENTNRELLSLKVNLSNSILNDITLNMDQNSHTALQNTINKYNKNEYNYYLLKSLEKLFNTIDLREDSKSRTTPSTKSNSKSSTIPGTTASTTANTKSTSKPTSAPSTNSNVFKNEFNVMNLEDVDLIKRCQICFNVEENNINTLFKCSRCLVYVHKYCYNVYKKNNAEYLCNRCEHEKKQNQITFKKFSILCNLCKRGGGVFIKLSDYWFHNLCLILHYYSNVIPHENIDLKYNQTMDMKNQTMDNMKYNQTMDNPKNTQTMDNPKNQNTNLTYSQNMRYGYSKSMDEEIECIVCRLKIGVMSCCINCNTKFHAYCGFFQGFNFTIQNKTISVYCNNCSGGSLIINRASNYLNRDIISDKKRPTRVDPAATKPVQPPAECVICHSNTCGTYTKYIKCQGCETNCINCGLILHRHCYPFKIGTNFKCVKCVTGSTNMRCFLCLLGDDILIKHTNHTSYYHVICYILFNNKFNTCYRRYYKNLIKLNANRMSEVKGDGTGDRMDEATRDGTGELNSDRTSSEPTNDTTTSEPTNDTTTSEPTNDRKYEKTNCCICMETDGLMIKCFKKNCGNRFHGNCALRNKLVLDFYTPIDYIALCQEHSLLHNAVGPNLKLLIKLRLQVLMMRDLFKDMYHQNAVLCSIIRKRKEIHNLLYPLM</sequence>
<feature type="compositionally biased region" description="Low complexity" evidence="4">
    <location>
        <begin position="1300"/>
        <end position="1320"/>
    </location>
</feature>
<feature type="compositionally biased region" description="Basic and acidic residues" evidence="4">
    <location>
        <begin position="1274"/>
        <end position="1299"/>
    </location>
</feature>
<feature type="region of interest" description="Disordered" evidence="4">
    <location>
        <begin position="1274"/>
        <end position="1323"/>
    </location>
</feature>
<evidence type="ECO:0000313" key="6">
    <source>
        <dbReference type="EMBL" id="SVP94545.1"/>
    </source>
</evidence>
<dbReference type="SMART" id="SM00249">
    <property type="entry name" value="PHD"/>
    <property type="match status" value="5"/>
</dbReference>
<keyword evidence="2 7" id="KW-0863">Zinc-finger</keyword>
<evidence type="ECO:0000259" key="5">
    <source>
        <dbReference type="SMART" id="SM00249"/>
    </source>
</evidence>
<dbReference type="InterPro" id="IPR011011">
    <property type="entry name" value="Znf_FYVE_PHD"/>
</dbReference>
<dbReference type="InterPro" id="IPR013083">
    <property type="entry name" value="Znf_RING/FYVE/PHD"/>
</dbReference>
<evidence type="ECO:0000256" key="4">
    <source>
        <dbReference type="SAM" id="MobiDB-lite"/>
    </source>
</evidence>
<protein>
    <submittedName>
        <fullName evidence="7">PHD-zinc-finger like domain/PHD-like zinc-binding domain/PHD-finger containing protein, putative</fullName>
    </submittedName>
</protein>
<feature type="region of interest" description="Disordered" evidence="4">
    <location>
        <begin position="847"/>
        <end position="887"/>
    </location>
</feature>
<feature type="domain" description="Zinc finger PHD-type" evidence="5">
    <location>
        <begin position="1330"/>
        <end position="1381"/>
    </location>
</feature>
<dbReference type="PANTHER" id="PTHR47672:SF1">
    <property type="entry name" value="E3 UBIQUITIN-PROTEIN LIGASE SNT2"/>
    <property type="match status" value="1"/>
</dbReference>
<keyword evidence="1" id="KW-0479">Metal-binding</keyword>
<feature type="domain" description="Zinc finger PHD-type" evidence="5">
    <location>
        <begin position="100"/>
        <end position="166"/>
    </location>
</feature>
<keyword evidence="3" id="KW-0862">Zinc</keyword>
<feature type="domain" description="Zinc finger PHD-type" evidence="5">
    <location>
        <begin position="1072"/>
        <end position="1120"/>
    </location>
</feature>
<dbReference type="GO" id="GO:0048189">
    <property type="term" value="C:Lid2 complex"/>
    <property type="evidence" value="ECO:0007669"/>
    <property type="project" value="TreeGrafter"/>
</dbReference>
<dbReference type="InterPro" id="IPR029617">
    <property type="entry name" value="Snt2"/>
</dbReference>
<feature type="compositionally biased region" description="Low complexity" evidence="4">
    <location>
        <begin position="851"/>
        <end position="887"/>
    </location>
</feature>
<dbReference type="VEuPathDB" id="PiroplasmaDB:TA09110"/>
<gene>
    <name evidence="6" type="ORF">TAT_000350400</name>
    <name evidence="7" type="ORF">TAV_000350300</name>
</gene>
<dbReference type="Pfam" id="PF13832">
    <property type="entry name" value="zf-HC5HC2H_2"/>
    <property type="match status" value="2"/>
</dbReference>
<evidence type="ECO:0000256" key="1">
    <source>
        <dbReference type="ARBA" id="ARBA00022723"/>
    </source>
</evidence>
<dbReference type="GO" id="GO:0004842">
    <property type="term" value="F:ubiquitin-protein transferase activity"/>
    <property type="evidence" value="ECO:0007669"/>
    <property type="project" value="TreeGrafter"/>
</dbReference>
<dbReference type="EMBL" id="UIVT01000004">
    <property type="protein sequence ID" value="SVP94545.1"/>
    <property type="molecule type" value="Genomic_DNA"/>
</dbReference>
<feature type="domain" description="Zinc finger PHD-type" evidence="5">
    <location>
        <begin position="243"/>
        <end position="315"/>
    </location>
</feature>
<feature type="domain" description="Zinc finger PHD-type" evidence="5">
    <location>
        <begin position="910"/>
        <end position="956"/>
    </location>
</feature>
<dbReference type="EMBL" id="UIVS01000004">
    <property type="protein sequence ID" value="SVP95343.1"/>
    <property type="molecule type" value="Genomic_DNA"/>
</dbReference>
<evidence type="ECO:0000313" key="7">
    <source>
        <dbReference type="EMBL" id="SVP95343.1"/>
    </source>
</evidence>
<evidence type="ECO:0000256" key="3">
    <source>
        <dbReference type="ARBA" id="ARBA00022833"/>
    </source>
</evidence>